<sequence length="225" mass="24274">MRLRIGQGRQRPFPRRRRMPPDAGDGGRRAGTEEGTTVRARQLSRWTAGLVAVAAVGTTSACGDPPEVTVGTGKDRVKAIGAERAADERAAEEAALEAYAGYLAASRTASRQSDPQHPELDRFLADPLLTRVRFSLLQAHRHGAVSVGTLRSDPTVISVHLDGKPPSVEIQDCVDATGYRMVYVKDRKAVPGTRGTRHLATATATRHPDGRWRISAGTAHQDQPC</sequence>
<proteinExistence type="predicted"/>
<dbReference type="AlphaFoldDB" id="A0A917WYW0"/>
<name>A0A917WYW0_9ACTN</name>
<dbReference type="EMBL" id="BMNB01000012">
    <property type="protein sequence ID" value="GGM42784.1"/>
    <property type="molecule type" value="Genomic_DNA"/>
</dbReference>
<feature type="region of interest" description="Disordered" evidence="1">
    <location>
        <begin position="1"/>
        <end position="41"/>
    </location>
</feature>
<dbReference type="Proteomes" id="UP000608890">
    <property type="component" value="Unassembled WGS sequence"/>
</dbReference>
<evidence type="ECO:0008006" key="4">
    <source>
        <dbReference type="Google" id="ProtNLM"/>
    </source>
</evidence>
<gene>
    <name evidence="2" type="ORF">GCM10011608_29350</name>
</gene>
<accession>A0A917WYW0</accession>
<reference evidence="2" key="2">
    <citation type="submission" date="2020-09" db="EMBL/GenBank/DDBJ databases">
        <authorList>
            <person name="Sun Q."/>
            <person name="Zhou Y."/>
        </authorList>
    </citation>
    <scope>NUCLEOTIDE SEQUENCE</scope>
    <source>
        <strain evidence="2">CGMCC 4.7312</strain>
    </source>
</reference>
<organism evidence="2 3">
    <name type="scientific">Micromonospora sonchi</name>
    <dbReference type="NCBI Taxonomy" id="1763543"/>
    <lineage>
        <taxon>Bacteria</taxon>
        <taxon>Bacillati</taxon>
        <taxon>Actinomycetota</taxon>
        <taxon>Actinomycetes</taxon>
        <taxon>Micromonosporales</taxon>
        <taxon>Micromonosporaceae</taxon>
        <taxon>Micromonospora</taxon>
    </lineage>
</organism>
<evidence type="ECO:0000313" key="3">
    <source>
        <dbReference type="Proteomes" id="UP000608890"/>
    </source>
</evidence>
<keyword evidence="3" id="KW-1185">Reference proteome</keyword>
<protein>
    <recommendedName>
        <fullName evidence="4">Secreted protein/lipoprotein</fullName>
    </recommendedName>
</protein>
<reference evidence="2" key="1">
    <citation type="journal article" date="2014" name="Int. J. Syst. Evol. Microbiol.">
        <title>Complete genome sequence of Corynebacterium casei LMG S-19264T (=DSM 44701T), isolated from a smear-ripened cheese.</title>
        <authorList>
            <consortium name="US DOE Joint Genome Institute (JGI-PGF)"/>
            <person name="Walter F."/>
            <person name="Albersmeier A."/>
            <person name="Kalinowski J."/>
            <person name="Ruckert C."/>
        </authorList>
    </citation>
    <scope>NUCLEOTIDE SEQUENCE</scope>
    <source>
        <strain evidence="2">CGMCC 4.7312</strain>
    </source>
</reference>
<evidence type="ECO:0000256" key="1">
    <source>
        <dbReference type="SAM" id="MobiDB-lite"/>
    </source>
</evidence>
<evidence type="ECO:0000313" key="2">
    <source>
        <dbReference type="EMBL" id="GGM42784.1"/>
    </source>
</evidence>
<comment type="caution">
    <text evidence="2">The sequence shown here is derived from an EMBL/GenBank/DDBJ whole genome shotgun (WGS) entry which is preliminary data.</text>
</comment>